<dbReference type="PANTHER" id="PTHR30195">
    <property type="entry name" value="TYPE I SITE-SPECIFIC DEOXYRIBONUCLEASE PROTEIN SUBUNIT M AND R"/>
    <property type="match status" value="1"/>
</dbReference>
<evidence type="ECO:0000256" key="6">
    <source>
        <dbReference type="ARBA" id="ARBA00022747"/>
    </source>
</evidence>
<gene>
    <name evidence="13" type="ORF">HC352_07605</name>
</gene>
<dbReference type="EC" id="3.1.21.3" evidence="11"/>
<organism evidence="13 14">
    <name type="scientific">Arcanobacterium buesumense</name>
    <dbReference type="NCBI Taxonomy" id="2722751"/>
    <lineage>
        <taxon>Bacteria</taxon>
        <taxon>Bacillati</taxon>
        <taxon>Actinomycetota</taxon>
        <taxon>Actinomycetes</taxon>
        <taxon>Actinomycetales</taxon>
        <taxon>Actinomycetaceae</taxon>
        <taxon>Arcanobacterium</taxon>
    </lineage>
</organism>
<evidence type="ECO:0000256" key="3">
    <source>
        <dbReference type="ARBA" id="ARBA00011296"/>
    </source>
</evidence>
<dbReference type="GO" id="GO:0005524">
    <property type="term" value="F:ATP binding"/>
    <property type="evidence" value="ECO:0007669"/>
    <property type="project" value="UniProtKB-KW"/>
</dbReference>
<keyword evidence="4" id="KW-0540">Nuclease</keyword>
<comment type="similarity">
    <text evidence="2 11">Belongs to the HsdR family.</text>
</comment>
<keyword evidence="10 11" id="KW-0238">DNA-binding</keyword>
<dbReference type="AlphaFoldDB" id="A0A6H2EMS8"/>
<dbReference type="InterPro" id="IPR014001">
    <property type="entry name" value="Helicase_ATP-bd"/>
</dbReference>
<proteinExistence type="inferred from homology"/>
<dbReference type="InterPro" id="IPR055180">
    <property type="entry name" value="HsdR_RecA-like_helicase_dom_2"/>
</dbReference>
<dbReference type="Pfam" id="PF12008">
    <property type="entry name" value="EcoR124_C"/>
    <property type="match status" value="1"/>
</dbReference>
<dbReference type="Pfam" id="PF22679">
    <property type="entry name" value="T1R_D3-like"/>
    <property type="match status" value="1"/>
</dbReference>
<dbReference type="NCBIfam" id="TIGR00348">
    <property type="entry name" value="hsdR"/>
    <property type="match status" value="1"/>
</dbReference>
<dbReference type="SMART" id="SM00487">
    <property type="entry name" value="DEXDc"/>
    <property type="match status" value="1"/>
</dbReference>
<evidence type="ECO:0000313" key="13">
    <source>
        <dbReference type="EMBL" id="QJC22385.1"/>
    </source>
</evidence>
<evidence type="ECO:0000256" key="5">
    <source>
        <dbReference type="ARBA" id="ARBA00022741"/>
    </source>
</evidence>
<keyword evidence="7 13" id="KW-0255">Endonuclease</keyword>
<keyword evidence="5 11" id="KW-0547">Nucleotide-binding</keyword>
<dbReference type="Pfam" id="PF04313">
    <property type="entry name" value="HSDR_N"/>
    <property type="match status" value="1"/>
</dbReference>
<dbReference type="CDD" id="cd22332">
    <property type="entry name" value="HsdR_N"/>
    <property type="match status" value="1"/>
</dbReference>
<dbReference type="KEGG" id="arca:HC352_07605"/>
<evidence type="ECO:0000313" key="14">
    <source>
        <dbReference type="Proteomes" id="UP000502298"/>
    </source>
</evidence>
<evidence type="ECO:0000256" key="11">
    <source>
        <dbReference type="RuleBase" id="RU364115"/>
    </source>
</evidence>
<dbReference type="InterPro" id="IPR007409">
    <property type="entry name" value="Restrct_endonuc_type1_HsdR_N"/>
</dbReference>
<keyword evidence="9 11" id="KW-0067">ATP-binding</keyword>
<sequence length="1022" mass="116703">MTEPSSAYRYSPVVVRDDATVVAKYEPEQKRSDQYQTEAQLEEAFIAQLQRQAYERLSITSEAELIANLRTQLELLNDITFSDTEWQQFFTQSIANKNEGIVEKTQKLQADGHIQPLIRDDGSVKNILLINKKHIHANRVQVLNQYEATGTYDNRYDVTILVNGLPLVHVELKRRGVNLREAFNQINRYQRDSFWAGSGLYEYIQIFVISNGTRTKYYSNTTRAGVINENKDKKNSKKTSNSYAFTIWWADAENNVIDDLMDFAKTFFAKHSLLNILTKYCVFNTEQTLLVMRPYQIVATERILNRVLTSTNSKTWGTTQAGGYIWHTTGSGKTLTSFKTAQLATKLEGIDKVLFVVDRKDLDFQTIREYNRFQKDAVSGNASTAALKAQLENPDTKIVVTTIQKLSIFVKNNAQHDVYGKHVVIIFDECHRSQFGDMHKAIRKSFKRYHLFGFTGTPIFAVNSPSTSKTNLRTTEQVFGDKLHTYTIVDAINDKNVLPFRIDYINTIKAKDINSTVDVAGIETETALLNIDRIRTITDYILDHFAHKTKRNTSYSRNGTRIRGFNSILTCSSIDAAKMYYNAFQLAQAERAAQNPGYDPLKIAIIYSYAPNEEDPDEQTTGLPREESLDADKLDASSREFLDDAISDYNDMFGSSFSTYGNSFENYYKDVSKNLKEQKLDMLIVVDMFLTGFDAPTLNTLWVDKNLRSHGLIQAFSRTNRILNSVKAYGNIVCFRNLEEETDAALELFGNKKAGGIVLLKSFNEYYASYQEKIAELHKNFPLDKQILGEKKQKEFVGLWGSLLRLVNILSSFDEFNDVERLDPRSEQDYQSIYLELYEDFRRKAKADKESIADDVVFEIELAKQVEVNVDYILRRVSEALERNGGALDKEIRADITRSINASPTLHNKRDLIEAFLAHINVAELGSNGRVDEEWSKFIRERFVEELNAVIETEKLKPALTTDLVTNVMKDGADIPADGTAISNIMPPISRFRKDNQRGLKRERVVSQLQAFIERFRGLGGE</sequence>
<keyword evidence="8 11" id="KW-0378">Hydrolase</keyword>
<dbReference type="SUPFAM" id="SSF52540">
    <property type="entry name" value="P-loop containing nucleoside triphosphate hydrolases"/>
    <property type="match status" value="2"/>
</dbReference>
<dbReference type="Pfam" id="PF18766">
    <property type="entry name" value="SWI2_SNF2"/>
    <property type="match status" value="1"/>
</dbReference>
<dbReference type="InterPro" id="IPR027417">
    <property type="entry name" value="P-loop_NTPase"/>
</dbReference>
<dbReference type="InterPro" id="IPR004473">
    <property type="entry name" value="Restrct_endonuc_typeI_HsdR"/>
</dbReference>
<dbReference type="PROSITE" id="PS51192">
    <property type="entry name" value="HELICASE_ATP_BIND_1"/>
    <property type="match status" value="1"/>
</dbReference>
<dbReference type="GO" id="GO:0009035">
    <property type="term" value="F:type I site-specific deoxyribonuclease activity"/>
    <property type="evidence" value="ECO:0007669"/>
    <property type="project" value="UniProtKB-EC"/>
</dbReference>
<dbReference type="CDD" id="cd18800">
    <property type="entry name" value="SF2_C_EcoR124I-like"/>
    <property type="match status" value="1"/>
</dbReference>
<evidence type="ECO:0000256" key="8">
    <source>
        <dbReference type="ARBA" id="ARBA00022801"/>
    </source>
</evidence>
<dbReference type="Gene3D" id="3.90.1570.50">
    <property type="match status" value="2"/>
</dbReference>
<dbReference type="REBASE" id="386530">
    <property type="entry name" value="Asp2701ORF7590P"/>
</dbReference>
<comment type="subunit">
    <text evidence="3 11">The type I restriction/modification system is composed of three polypeptides R, M and S.</text>
</comment>
<dbReference type="InterPro" id="IPR051268">
    <property type="entry name" value="Type-I_R_enzyme_R_subunit"/>
</dbReference>
<evidence type="ECO:0000256" key="1">
    <source>
        <dbReference type="ARBA" id="ARBA00000851"/>
    </source>
</evidence>
<keyword evidence="6 11" id="KW-0680">Restriction system</keyword>
<evidence type="ECO:0000259" key="12">
    <source>
        <dbReference type="PROSITE" id="PS51192"/>
    </source>
</evidence>
<dbReference type="PANTHER" id="PTHR30195:SF16">
    <property type="entry name" value="TYPE I RESTRICTION ENZYME ENDONUCLEASE SUBUNIT"/>
    <property type="match status" value="1"/>
</dbReference>
<dbReference type="InterPro" id="IPR022625">
    <property type="entry name" value="TypeI_RM_Rsu_C"/>
</dbReference>
<evidence type="ECO:0000256" key="9">
    <source>
        <dbReference type="ARBA" id="ARBA00022840"/>
    </source>
</evidence>
<dbReference type="CDD" id="cd18030">
    <property type="entry name" value="DEXHc_RE_I_HsdR"/>
    <property type="match status" value="1"/>
</dbReference>
<protein>
    <recommendedName>
        <fullName evidence="11">Type I restriction enzyme endonuclease subunit</fullName>
        <shortName evidence="11">R protein</shortName>
        <ecNumber evidence="11">3.1.21.3</ecNumber>
    </recommendedName>
</protein>
<comment type="function">
    <text evidence="11">Subunit R is required for both nuclease and ATPase activities, but not for modification.</text>
</comment>
<dbReference type="GO" id="GO:0009307">
    <property type="term" value="P:DNA restriction-modification system"/>
    <property type="evidence" value="ECO:0007669"/>
    <property type="project" value="UniProtKB-KW"/>
</dbReference>
<evidence type="ECO:0000256" key="10">
    <source>
        <dbReference type="ARBA" id="ARBA00023125"/>
    </source>
</evidence>
<dbReference type="EMBL" id="CP050804">
    <property type="protein sequence ID" value="QJC22385.1"/>
    <property type="molecule type" value="Genomic_DNA"/>
</dbReference>
<dbReference type="Gene3D" id="1.20.58.2040">
    <property type="match status" value="1"/>
</dbReference>
<evidence type="ECO:0000256" key="4">
    <source>
        <dbReference type="ARBA" id="ARBA00022722"/>
    </source>
</evidence>
<comment type="catalytic activity">
    <reaction evidence="1 11">
        <text>Endonucleolytic cleavage of DNA to give random double-stranded fragments with terminal 5'-phosphates, ATP is simultaneously hydrolyzed.</text>
        <dbReference type="EC" id="3.1.21.3"/>
    </reaction>
</comment>
<evidence type="ECO:0000256" key="7">
    <source>
        <dbReference type="ARBA" id="ARBA00022759"/>
    </source>
</evidence>
<name>A0A6H2EMS8_9ACTO</name>
<feature type="domain" description="Helicase ATP-binding" evidence="12">
    <location>
        <begin position="322"/>
        <end position="476"/>
    </location>
</feature>
<dbReference type="InterPro" id="IPR040980">
    <property type="entry name" value="SWI2_SNF2"/>
</dbReference>
<dbReference type="RefSeq" id="WP_168918307.1">
    <property type="nucleotide sequence ID" value="NZ_CP050804.1"/>
</dbReference>
<evidence type="ECO:0000256" key="2">
    <source>
        <dbReference type="ARBA" id="ARBA00008598"/>
    </source>
</evidence>
<dbReference type="Gene3D" id="3.40.50.300">
    <property type="entry name" value="P-loop containing nucleotide triphosphate hydrolases"/>
    <property type="match status" value="2"/>
</dbReference>
<reference evidence="13 14" key="1">
    <citation type="submission" date="2020-03" db="EMBL/GenBank/DDBJ databases">
        <title>Complete genome of Arcanobacterium buesumensis sp. nov. strain 2701.</title>
        <authorList>
            <person name="Borowiak M."/>
            <person name="Alssahen M."/>
            <person name="Laemmler C."/>
            <person name="Malorny B."/>
            <person name="Hassan A."/>
            <person name="Prenger-Berninghoff E."/>
            <person name="Ploetz M."/>
            <person name="Abdulmawjood A."/>
        </authorList>
    </citation>
    <scope>NUCLEOTIDE SEQUENCE [LARGE SCALE GENOMIC DNA]</scope>
    <source>
        <strain evidence="13 14">2701</strain>
    </source>
</reference>
<dbReference type="GO" id="GO:0003677">
    <property type="term" value="F:DNA binding"/>
    <property type="evidence" value="ECO:0007669"/>
    <property type="project" value="UniProtKB-KW"/>
</dbReference>
<keyword evidence="14" id="KW-1185">Reference proteome</keyword>
<accession>A0A6H2EMS8</accession>
<dbReference type="Proteomes" id="UP000502298">
    <property type="component" value="Chromosome"/>
</dbReference>